<name>Q08WP6_STIAD</name>
<evidence type="ECO:0000313" key="2">
    <source>
        <dbReference type="EMBL" id="EAU64893.1"/>
    </source>
</evidence>
<dbReference type="EMBL" id="AAMD01000099">
    <property type="protein sequence ID" value="EAU64893.1"/>
    <property type="molecule type" value="Genomic_DNA"/>
</dbReference>
<feature type="region of interest" description="Disordered" evidence="1">
    <location>
        <begin position="1"/>
        <end position="23"/>
    </location>
</feature>
<protein>
    <submittedName>
        <fullName evidence="2">Uncharacterized protein</fullName>
    </submittedName>
</protein>
<proteinExistence type="predicted"/>
<sequence length="401" mass="42744">MGQVRAHGPLHAEAQPPHHGEGLEEDLPAHLRVADPPILENDGHLLDGEALLEGAVGEFDLERVAGALHLAELDGLQHPAVKALEAARQIVGVHPENGARVERAAAADELPANAPVHRAPPRDVARAQHQVCSPLGRIENRREVPRIVAEVRVHLDDVGVARIERPAEGGQIGAAKPLLLLPVKHPDARLLGRQRVGDLPGAIRRVVIDDEDVHPGLGLEHRTGDGLDVLRFVVGGDADQRSVHGAAGHSRAGVPSPSNFDRGRQQLQHRLRSPDGGARSSQPAPNLFQSLNHLITRCAWDPHPADLGGDALGLHVPLEQLGHEPAAREQVHQGHMGHLQHQPANPVGEKRHAVDHHQGALHQPGFQHGRARGDDGRVAGPDHLGRPALHEGGGQAAALEA</sequence>
<feature type="region of interest" description="Disordered" evidence="1">
    <location>
        <begin position="241"/>
        <end position="262"/>
    </location>
</feature>
<accession>Q08WP6</accession>
<feature type="region of interest" description="Disordered" evidence="1">
    <location>
        <begin position="327"/>
        <end position="401"/>
    </location>
</feature>
<comment type="caution">
    <text evidence="2">The sequence shown here is derived from an EMBL/GenBank/DDBJ whole genome shotgun (WGS) entry which is preliminary data.</text>
</comment>
<reference evidence="2 3" key="1">
    <citation type="submission" date="2006-04" db="EMBL/GenBank/DDBJ databases">
        <authorList>
            <person name="Nierman W.C."/>
        </authorList>
    </citation>
    <scope>NUCLEOTIDE SEQUENCE [LARGE SCALE GENOMIC DNA]</scope>
    <source>
        <strain evidence="2 3">DW4/3-1</strain>
    </source>
</reference>
<organism evidence="2 3">
    <name type="scientific">Stigmatella aurantiaca (strain DW4/3-1)</name>
    <dbReference type="NCBI Taxonomy" id="378806"/>
    <lineage>
        <taxon>Bacteria</taxon>
        <taxon>Pseudomonadati</taxon>
        <taxon>Myxococcota</taxon>
        <taxon>Myxococcia</taxon>
        <taxon>Myxococcales</taxon>
        <taxon>Cystobacterineae</taxon>
        <taxon>Archangiaceae</taxon>
        <taxon>Stigmatella</taxon>
    </lineage>
</organism>
<gene>
    <name evidence="2" type="ORF">STIAU_5457</name>
</gene>
<feature type="compositionally biased region" description="Basic and acidic residues" evidence="1">
    <location>
        <begin position="348"/>
        <end position="358"/>
    </location>
</feature>
<dbReference type="AlphaFoldDB" id="Q08WP6"/>
<evidence type="ECO:0000256" key="1">
    <source>
        <dbReference type="SAM" id="MobiDB-lite"/>
    </source>
</evidence>
<evidence type="ECO:0000313" key="3">
    <source>
        <dbReference type="Proteomes" id="UP000032702"/>
    </source>
</evidence>
<dbReference type="Proteomes" id="UP000032702">
    <property type="component" value="Unassembled WGS sequence"/>
</dbReference>